<dbReference type="AlphaFoldDB" id="A0A200I1H2"/>
<evidence type="ECO:0000313" key="2">
    <source>
        <dbReference type="Proteomes" id="UP000196503"/>
    </source>
</evidence>
<name>A0A200I1H2_9ENTE</name>
<protein>
    <submittedName>
        <fullName evidence="1">Uncharacterized protein</fullName>
    </submittedName>
</protein>
<sequence length="85" mass="9590">MNKTNFNKLNNAVAKTDDNLTYLKLASNNLNLTKEFIKTATHSNSRVTLAMVQMYMEDLEEVLISIHGQLKEVADDLADISESEE</sequence>
<evidence type="ECO:0000313" key="1">
    <source>
        <dbReference type="EMBL" id="OUZ18952.1"/>
    </source>
</evidence>
<dbReference type="EMBL" id="NIBL01000001">
    <property type="protein sequence ID" value="OUZ18952.1"/>
    <property type="molecule type" value="Genomic_DNA"/>
</dbReference>
<organism evidence="1 2">
    <name type="scientific">Enterococcus cecorum</name>
    <dbReference type="NCBI Taxonomy" id="44008"/>
    <lineage>
        <taxon>Bacteria</taxon>
        <taxon>Bacillati</taxon>
        <taxon>Bacillota</taxon>
        <taxon>Bacilli</taxon>
        <taxon>Lactobacillales</taxon>
        <taxon>Enterococcaceae</taxon>
        <taxon>Enterococcus</taxon>
    </lineage>
</organism>
<dbReference type="RefSeq" id="WP_087662898.1">
    <property type="nucleotide sequence ID" value="NZ_NIBL01000001.1"/>
</dbReference>
<gene>
    <name evidence="1" type="ORF">A5869_000600</name>
</gene>
<comment type="caution">
    <text evidence="1">The sequence shown here is derived from an EMBL/GenBank/DDBJ whole genome shotgun (WGS) entry which is preliminary data.</text>
</comment>
<accession>A0A200I1H2</accession>
<dbReference type="Proteomes" id="UP000196503">
    <property type="component" value="Unassembled WGS sequence"/>
</dbReference>
<reference evidence="1 2" key="1">
    <citation type="submission" date="2017-05" db="EMBL/GenBank/DDBJ databases">
        <title>The Genome Sequence of Enterococcus faecium 2D5_DIV0622.</title>
        <authorList>
            <consortium name="The Broad Institute Genomics Platform"/>
            <consortium name="The Broad Institute Genomic Center for Infectious Diseases"/>
            <person name="Earl A."/>
            <person name="Manson A."/>
            <person name="Schwartman J."/>
            <person name="Gilmore M."/>
            <person name="Abouelleil A."/>
            <person name="Cao P."/>
            <person name="Chapman S."/>
            <person name="Cusick C."/>
            <person name="Shea T."/>
            <person name="Young S."/>
            <person name="Neafsey D."/>
            <person name="Nusbaum C."/>
            <person name="Birren B."/>
        </authorList>
    </citation>
    <scope>NUCLEOTIDE SEQUENCE [LARGE SCALE GENOMIC DNA]</scope>
    <source>
        <strain evidence="1 2">2D5_DIV0622</strain>
    </source>
</reference>
<proteinExistence type="predicted"/>